<proteinExistence type="predicted"/>
<name>A0A2A9HHY6_TEPT2</name>
<reference evidence="2 3" key="1">
    <citation type="submission" date="2017-09" db="EMBL/GenBank/DDBJ databases">
        <title>Sequencing the genomes of two abundant thermophiles in Great Basin hot springs: Thermocrinis jamiesonii and novel Chloroflexi Thermoflexus hugenholtzii.</title>
        <authorList>
            <person name="Hedlund B."/>
        </authorList>
    </citation>
    <scope>NUCLEOTIDE SEQUENCE [LARGE SCALE GENOMIC DNA]</scope>
    <source>
        <strain evidence="2 3">G233</strain>
    </source>
</reference>
<protein>
    <recommendedName>
        <fullName evidence="1">Coenzyme Q-binding protein COQ10 START domain-containing protein</fullName>
    </recommendedName>
</protein>
<comment type="caution">
    <text evidence="2">The sequence shown here is derived from an EMBL/GenBank/DDBJ whole genome shotgun (WGS) entry which is preliminary data.</text>
</comment>
<sequence>MTNLRFRSQLPVPAERLFEFHADVSNLGRISPPFPPFRLVAGGGAQTREGDVQVFRLGWKRAGITWEARITRVVEGRLIEDAQVRGPFRRWRHQHRFIPAADGAVLEDAVAFRLLPTPVGELVEWLLVRPALLGMFWWRHRRTRALLTAGQKS</sequence>
<dbReference type="AlphaFoldDB" id="A0A2A9HHY6"/>
<dbReference type="InterPro" id="IPR005031">
    <property type="entry name" value="COQ10_START"/>
</dbReference>
<gene>
    <name evidence="2" type="ORF">A9A59_1812</name>
</gene>
<evidence type="ECO:0000313" key="3">
    <source>
        <dbReference type="Proteomes" id="UP000223071"/>
    </source>
</evidence>
<organism evidence="2 3">
    <name type="scientific">Tepidiforma thermophila (strain KCTC 52669 / CGMCC 1.13589 / G233)</name>
    <dbReference type="NCBI Taxonomy" id="2761530"/>
    <lineage>
        <taxon>Bacteria</taxon>
        <taxon>Bacillati</taxon>
        <taxon>Chloroflexota</taxon>
        <taxon>Tepidiformia</taxon>
        <taxon>Tepidiformales</taxon>
        <taxon>Tepidiformaceae</taxon>
        <taxon>Tepidiforma</taxon>
    </lineage>
</organism>
<dbReference type="SUPFAM" id="SSF55961">
    <property type="entry name" value="Bet v1-like"/>
    <property type="match status" value="1"/>
</dbReference>
<feature type="domain" description="Coenzyme Q-binding protein COQ10 START" evidence="1">
    <location>
        <begin position="10"/>
        <end position="128"/>
    </location>
</feature>
<dbReference type="Pfam" id="PF03364">
    <property type="entry name" value="Polyketide_cyc"/>
    <property type="match status" value="1"/>
</dbReference>
<dbReference type="Proteomes" id="UP000223071">
    <property type="component" value="Unassembled WGS sequence"/>
</dbReference>
<dbReference type="CDD" id="cd07820">
    <property type="entry name" value="SRPBCC_3"/>
    <property type="match status" value="1"/>
</dbReference>
<dbReference type="EMBL" id="PDJQ01000001">
    <property type="protein sequence ID" value="PFG74576.1"/>
    <property type="molecule type" value="Genomic_DNA"/>
</dbReference>
<evidence type="ECO:0000259" key="1">
    <source>
        <dbReference type="Pfam" id="PF03364"/>
    </source>
</evidence>
<dbReference type="RefSeq" id="WP_098503952.1">
    <property type="nucleotide sequence ID" value="NZ_PDJQ01000001.1"/>
</dbReference>
<keyword evidence="3" id="KW-1185">Reference proteome</keyword>
<dbReference type="InterPro" id="IPR023393">
    <property type="entry name" value="START-like_dom_sf"/>
</dbReference>
<evidence type="ECO:0000313" key="2">
    <source>
        <dbReference type="EMBL" id="PFG74576.1"/>
    </source>
</evidence>
<dbReference type="Gene3D" id="3.30.530.20">
    <property type="match status" value="1"/>
</dbReference>
<accession>A0A2A9HHY6</accession>